<protein>
    <submittedName>
        <fullName evidence="2">Uncharacterized protein</fullName>
    </submittedName>
</protein>
<gene>
    <name evidence="2" type="ORF">LTRI10_LOCUS35890</name>
</gene>
<keyword evidence="3" id="KW-1185">Reference proteome</keyword>
<evidence type="ECO:0000313" key="2">
    <source>
        <dbReference type="EMBL" id="CAL1395458.1"/>
    </source>
</evidence>
<evidence type="ECO:0000313" key="3">
    <source>
        <dbReference type="Proteomes" id="UP001497516"/>
    </source>
</evidence>
<dbReference type="Proteomes" id="UP001497516">
    <property type="component" value="Chromosome 6"/>
</dbReference>
<organism evidence="2 3">
    <name type="scientific">Linum trigynum</name>
    <dbReference type="NCBI Taxonomy" id="586398"/>
    <lineage>
        <taxon>Eukaryota</taxon>
        <taxon>Viridiplantae</taxon>
        <taxon>Streptophyta</taxon>
        <taxon>Embryophyta</taxon>
        <taxon>Tracheophyta</taxon>
        <taxon>Spermatophyta</taxon>
        <taxon>Magnoliopsida</taxon>
        <taxon>eudicotyledons</taxon>
        <taxon>Gunneridae</taxon>
        <taxon>Pentapetalae</taxon>
        <taxon>rosids</taxon>
        <taxon>fabids</taxon>
        <taxon>Malpighiales</taxon>
        <taxon>Linaceae</taxon>
        <taxon>Linum</taxon>
    </lineage>
</organism>
<dbReference type="AlphaFoldDB" id="A0AAV2FCC9"/>
<proteinExistence type="predicted"/>
<feature type="region of interest" description="Disordered" evidence="1">
    <location>
        <begin position="73"/>
        <end position="95"/>
    </location>
</feature>
<reference evidence="2 3" key="1">
    <citation type="submission" date="2024-04" db="EMBL/GenBank/DDBJ databases">
        <authorList>
            <person name="Fracassetti M."/>
        </authorList>
    </citation>
    <scope>NUCLEOTIDE SEQUENCE [LARGE SCALE GENOMIC DNA]</scope>
</reference>
<evidence type="ECO:0000256" key="1">
    <source>
        <dbReference type="SAM" id="MobiDB-lite"/>
    </source>
</evidence>
<name>A0AAV2FCC9_9ROSI</name>
<dbReference type="EMBL" id="OZ034819">
    <property type="protein sequence ID" value="CAL1395458.1"/>
    <property type="molecule type" value="Genomic_DNA"/>
</dbReference>
<sequence length="146" mass="15965">MGILVDALLYEVNSLAGWKNLDGVGKKKGLNDGFKSIDVELPHPIEILNRQRESRGGKIKTCEKVLQWDFGKEGGGRRSEAVEGEELCGPNMGPISRAPILEGDDGFGPVDMSRYLGGLMGSKWMKARSTLVRRAEEDPPIRVGRG</sequence>
<accession>A0AAV2FCC9</accession>